<evidence type="ECO:0000259" key="7">
    <source>
        <dbReference type="PROSITE" id="PS50275"/>
    </source>
</evidence>
<sequence>MGTSHQGGCLRSELDQHFLLSSVFYFKVEGSLISSYFGSDCSSLNFLNNGDDADSFETDSSSSCSKLKLPMFQRGVLRTNCTDCLDCTNVAQYAYGLVALGRQLHSIGCMESENIELDDPLAEELMRIYETMGDMLALQYGGSAAHNKVSFILFSMLLCPPDTRKE</sequence>
<dbReference type="PROSITE" id="PS50275">
    <property type="entry name" value="SAC"/>
    <property type="match status" value="1"/>
</dbReference>
<evidence type="ECO:0000313" key="9">
    <source>
        <dbReference type="Proteomes" id="UP000806378"/>
    </source>
</evidence>
<dbReference type="EMBL" id="MU090811">
    <property type="protein sequence ID" value="KAF7847444.1"/>
    <property type="molecule type" value="Genomic_DNA"/>
</dbReference>
<comment type="subcellular location">
    <subcellularLocation>
        <location evidence="1">Vacuole membrane</location>
        <topology evidence="1">Peripheral membrane protein</topology>
    </subcellularLocation>
</comment>
<dbReference type="Proteomes" id="UP000806378">
    <property type="component" value="Unassembled WGS sequence"/>
</dbReference>
<keyword evidence="4" id="KW-0472">Membrane</keyword>
<dbReference type="Gramene" id="rna-gnl|WGS:JABURB|Cocit.L2957.1">
    <property type="protein sequence ID" value="cds-KAF7847444.1"/>
    <property type="gene ID" value="gene-BT93_L2957"/>
</dbReference>
<evidence type="ECO:0000256" key="3">
    <source>
        <dbReference type="ARBA" id="ARBA00022801"/>
    </source>
</evidence>
<evidence type="ECO:0000256" key="4">
    <source>
        <dbReference type="ARBA" id="ARBA00023136"/>
    </source>
</evidence>
<organism evidence="8 9">
    <name type="scientific">Corymbia citriodora subsp. variegata</name>
    <dbReference type="NCBI Taxonomy" id="360336"/>
    <lineage>
        <taxon>Eukaryota</taxon>
        <taxon>Viridiplantae</taxon>
        <taxon>Streptophyta</taxon>
        <taxon>Embryophyta</taxon>
        <taxon>Tracheophyta</taxon>
        <taxon>Spermatophyta</taxon>
        <taxon>Magnoliopsida</taxon>
        <taxon>eudicotyledons</taxon>
        <taxon>Gunneridae</taxon>
        <taxon>Pentapetalae</taxon>
        <taxon>rosids</taxon>
        <taxon>malvids</taxon>
        <taxon>Myrtales</taxon>
        <taxon>Myrtaceae</taxon>
        <taxon>Myrtoideae</taxon>
        <taxon>Eucalypteae</taxon>
        <taxon>Corymbia</taxon>
    </lineage>
</organism>
<evidence type="ECO:0000256" key="2">
    <source>
        <dbReference type="ARBA" id="ARBA00022554"/>
    </source>
</evidence>
<name>A0A8T0CJN0_CORYI</name>
<evidence type="ECO:0000256" key="6">
    <source>
        <dbReference type="ARBA" id="ARBA00023464"/>
    </source>
</evidence>
<reference evidence="8" key="1">
    <citation type="submission" date="2020-05" db="EMBL/GenBank/DDBJ databases">
        <title>WGS assembly of Corymbia citriodora subspecies variegata.</title>
        <authorList>
            <person name="Barry K."/>
            <person name="Hundley H."/>
            <person name="Shu S."/>
            <person name="Jenkins J."/>
            <person name="Grimwood J."/>
            <person name="Baten A."/>
        </authorList>
    </citation>
    <scope>NUCLEOTIDE SEQUENCE</scope>
    <source>
        <strain evidence="8">CV2-018</strain>
    </source>
</reference>
<gene>
    <name evidence="8" type="ORF">BT93_L2957</name>
</gene>
<dbReference type="InterPro" id="IPR002013">
    <property type="entry name" value="SAC_dom"/>
</dbReference>
<keyword evidence="3" id="KW-0378">Hydrolase</keyword>
<comment type="subunit">
    <text evidence="6">Component of the PI(3,5)P2 regulatory complex at least composed of ATG18, SAC/FIG4, FAB1 and VAC14.</text>
</comment>
<dbReference type="OrthoDB" id="1717320at2759"/>
<protein>
    <recommendedName>
        <fullName evidence="7">SAC domain-containing protein</fullName>
    </recommendedName>
</protein>
<accession>A0A8T0CJN0</accession>
<evidence type="ECO:0000256" key="1">
    <source>
        <dbReference type="ARBA" id="ARBA00004148"/>
    </source>
</evidence>
<dbReference type="AlphaFoldDB" id="A0A8T0CJN0"/>
<comment type="catalytic activity">
    <reaction evidence="5">
        <text>a 1,2-diacyl-sn-glycero-3-phospho-(1D-myo-inositol-3,5-bisphosphate) + H2O = a 1,2-diacyl-sn-glycero-3-phospho-(1D-myo-inositol-3-phosphate) + phosphate</text>
        <dbReference type="Rhea" id="RHEA:32955"/>
        <dbReference type="ChEBI" id="CHEBI:15377"/>
        <dbReference type="ChEBI" id="CHEBI:43474"/>
        <dbReference type="ChEBI" id="CHEBI:57923"/>
        <dbReference type="ChEBI" id="CHEBI:58088"/>
    </reaction>
</comment>
<dbReference type="GO" id="GO:0043813">
    <property type="term" value="F:phosphatidylinositol-3,5-bisphosphate 5-phosphatase activity"/>
    <property type="evidence" value="ECO:0007669"/>
    <property type="project" value="InterPro"/>
</dbReference>
<dbReference type="PANTHER" id="PTHR45738">
    <property type="entry name" value="POLYPHOSPHOINOSITIDE PHOSPHATASE"/>
    <property type="match status" value="1"/>
</dbReference>
<keyword evidence="9" id="KW-1185">Reference proteome</keyword>
<evidence type="ECO:0000313" key="8">
    <source>
        <dbReference type="EMBL" id="KAF7847444.1"/>
    </source>
</evidence>
<proteinExistence type="predicted"/>
<comment type="caution">
    <text evidence="8">The sequence shown here is derived from an EMBL/GenBank/DDBJ whole genome shotgun (WGS) entry which is preliminary data.</text>
</comment>
<evidence type="ECO:0000256" key="5">
    <source>
        <dbReference type="ARBA" id="ARBA00023337"/>
    </source>
</evidence>
<dbReference type="GO" id="GO:0005774">
    <property type="term" value="C:vacuolar membrane"/>
    <property type="evidence" value="ECO:0007669"/>
    <property type="project" value="UniProtKB-SubCell"/>
</dbReference>
<dbReference type="InterPro" id="IPR043573">
    <property type="entry name" value="Fig4-like"/>
</dbReference>
<feature type="domain" description="SAC" evidence="7">
    <location>
        <begin position="72"/>
        <end position="142"/>
    </location>
</feature>
<dbReference type="GO" id="GO:0046856">
    <property type="term" value="P:phosphatidylinositol dephosphorylation"/>
    <property type="evidence" value="ECO:0007669"/>
    <property type="project" value="InterPro"/>
</dbReference>
<dbReference type="PANTHER" id="PTHR45738:SF6">
    <property type="entry name" value="PHOSPHOINOSITIDE PHOSPHATASE SAC5"/>
    <property type="match status" value="1"/>
</dbReference>
<keyword evidence="2" id="KW-0926">Vacuole</keyword>